<sequence>MINTIIHSKKEIVNRVFKKMFLGYNAHRVGMISAHSIAFFAVPTAYDR</sequence>
<organism evidence="2 3">
    <name type="scientific">Blautia hydrogenotrophica (strain DSM 10507 / JCM 14656 / S5a33)</name>
    <name type="common">Ruminococcus hydrogenotrophicus</name>
    <dbReference type="NCBI Taxonomy" id="476272"/>
    <lineage>
        <taxon>Bacteria</taxon>
        <taxon>Bacillati</taxon>
        <taxon>Bacillota</taxon>
        <taxon>Clostridia</taxon>
        <taxon>Lachnospirales</taxon>
        <taxon>Lachnospiraceae</taxon>
        <taxon>Blautia</taxon>
    </lineage>
</organism>
<feature type="transmembrane region" description="Helical" evidence="1">
    <location>
        <begin position="21"/>
        <end position="42"/>
    </location>
</feature>
<dbReference type="PATRIC" id="fig|476272.21.peg.1118"/>
<accession>C0CQ31</accession>
<keyword evidence="1" id="KW-1133">Transmembrane helix</keyword>
<name>C0CQ31_BLAHS</name>
<protein>
    <submittedName>
        <fullName evidence="2">Uncharacterized protein</fullName>
    </submittedName>
</protein>
<keyword evidence="3" id="KW-1185">Reference proteome</keyword>
<reference evidence="2 3" key="2">
    <citation type="submission" date="2009-02" db="EMBL/GenBank/DDBJ databases">
        <title>Draft genome sequence of Blautia hydrogenotrophica DSM 10507 (Ruminococcus hydrogenotrophicus DSM 10507).</title>
        <authorList>
            <person name="Sudarsanam P."/>
            <person name="Ley R."/>
            <person name="Guruge J."/>
            <person name="Turnbaugh P.J."/>
            <person name="Mahowald M."/>
            <person name="Liep D."/>
            <person name="Gordon J."/>
        </authorList>
    </citation>
    <scope>NUCLEOTIDE SEQUENCE [LARGE SCALE GENOMIC DNA]</scope>
    <source>
        <strain evidence="3">DSM 10507 / JCM 14656 / S5a33</strain>
    </source>
</reference>
<keyword evidence="1" id="KW-0812">Transmembrane</keyword>
<evidence type="ECO:0000256" key="1">
    <source>
        <dbReference type="SAM" id="Phobius"/>
    </source>
</evidence>
<dbReference type="AlphaFoldDB" id="C0CQ31"/>
<comment type="caution">
    <text evidence="2">The sequence shown here is derived from an EMBL/GenBank/DDBJ whole genome shotgun (WGS) entry which is preliminary data.</text>
</comment>
<proteinExistence type="predicted"/>
<gene>
    <name evidence="2" type="ORF">RUMHYD_02983</name>
</gene>
<keyword evidence="1" id="KW-0472">Membrane</keyword>
<dbReference type="Proteomes" id="UP000003100">
    <property type="component" value="Unassembled WGS sequence"/>
</dbReference>
<dbReference type="HOGENOM" id="CLU_3150035_0_0_9"/>
<reference evidence="2 3" key="1">
    <citation type="submission" date="2009-01" db="EMBL/GenBank/DDBJ databases">
        <authorList>
            <person name="Fulton L."/>
            <person name="Clifton S."/>
            <person name="Fulton B."/>
            <person name="Xu J."/>
            <person name="Minx P."/>
            <person name="Pepin K.H."/>
            <person name="Johnson M."/>
            <person name="Bhonagiri V."/>
            <person name="Nash W.E."/>
            <person name="Mardis E.R."/>
            <person name="Wilson R.K."/>
        </authorList>
    </citation>
    <scope>NUCLEOTIDE SEQUENCE [LARGE SCALE GENOMIC DNA]</scope>
    <source>
        <strain evidence="3">DSM 10507 / JCM 14656 / S5a33</strain>
    </source>
</reference>
<evidence type="ECO:0000313" key="3">
    <source>
        <dbReference type="Proteomes" id="UP000003100"/>
    </source>
</evidence>
<dbReference type="EMBL" id="ACBZ01000163">
    <property type="protein sequence ID" value="EEG48119.1"/>
    <property type="molecule type" value="Genomic_DNA"/>
</dbReference>
<evidence type="ECO:0000313" key="2">
    <source>
        <dbReference type="EMBL" id="EEG48119.1"/>
    </source>
</evidence>